<organism evidence="3 4">
    <name type="scientific">Croceibacterium salegens</name>
    <dbReference type="NCBI Taxonomy" id="1737568"/>
    <lineage>
        <taxon>Bacteria</taxon>
        <taxon>Pseudomonadati</taxon>
        <taxon>Pseudomonadota</taxon>
        <taxon>Alphaproteobacteria</taxon>
        <taxon>Sphingomonadales</taxon>
        <taxon>Erythrobacteraceae</taxon>
        <taxon>Croceibacterium</taxon>
    </lineage>
</organism>
<dbReference type="Proteomes" id="UP000433652">
    <property type="component" value="Unassembled WGS sequence"/>
</dbReference>
<accession>A0A6I4SVK0</accession>
<dbReference type="Pfam" id="PF01738">
    <property type="entry name" value="DLH"/>
    <property type="match status" value="1"/>
</dbReference>
<evidence type="ECO:0000259" key="2">
    <source>
        <dbReference type="Pfam" id="PF01738"/>
    </source>
</evidence>
<feature type="domain" description="Dienelactone hydrolase" evidence="2">
    <location>
        <begin position="105"/>
        <end position="217"/>
    </location>
</feature>
<evidence type="ECO:0000256" key="1">
    <source>
        <dbReference type="SAM" id="SignalP"/>
    </source>
</evidence>
<comment type="caution">
    <text evidence="3">The sequence shown here is derived from an EMBL/GenBank/DDBJ whole genome shotgun (WGS) entry which is preliminary data.</text>
</comment>
<keyword evidence="1" id="KW-0732">Signal</keyword>
<dbReference type="Gene3D" id="3.40.50.1820">
    <property type="entry name" value="alpha/beta hydrolase"/>
    <property type="match status" value="1"/>
</dbReference>
<dbReference type="AlphaFoldDB" id="A0A6I4SVK0"/>
<evidence type="ECO:0000313" key="3">
    <source>
        <dbReference type="EMBL" id="MXO58846.1"/>
    </source>
</evidence>
<gene>
    <name evidence="3" type="ORF">GRI89_04735</name>
</gene>
<dbReference type="GO" id="GO:0016787">
    <property type="term" value="F:hydrolase activity"/>
    <property type="evidence" value="ECO:0007669"/>
    <property type="project" value="InterPro"/>
</dbReference>
<reference evidence="3 4" key="1">
    <citation type="submission" date="2019-12" db="EMBL/GenBank/DDBJ databases">
        <title>Genomic-based taxomic classification of the family Erythrobacteraceae.</title>
        <authorList>
            <person name="Xu L."/>
        </authorList>
    </citation>
    <scope>NUCLEOTIDE SEQUENCE [LARGE SCALE GENOMIC DNA]</scope>
    <source>
        <strain evidence="3 4">MCCC 1K01500</strain>
    </source>
</reference>
<dbReference type="EMBL" id="WTYM01000030">
    <property type="protein sequence ID" value="MXO58846.1"/>
    <property type="molecule type" value="Genomic_DNA"/>
</dbReference>
<feature type="chain" id="PRO_5026299288" description="Dienelactone hydrolase domain-containing protein" evidence="1">
    <location>
        <begin position="21"/>
        <end position="264"/>
    </location>
</feature>
<evidence type="ECO:0000313" key="4">
    <source>
        <dbReference type="Proteomes" id="UP000433652"/>
    </source>
</evidence>
<dbReference type="SUPFAM" id="SSF53474">
    <property type="entry name" value="alpha/beta-Hydrolases"/>
    <property type="match status" value="1"/>
</dbReference>
<sequence length="264" mass="28090">MKRLIAVTAALFLPVSAVLALDTDKAESHYYPRETSAPGAAHPWLVMLPGGGGIDVFGDYDFYFDVAKEWNEAGYDVLVIHYQAAAPLVPGAEQANPAKMEQAVVTDALATAKAKGWLDLECPGFVMGFSFGGNGTMQLAKEPPANLAGAIGFYPAILGQSDGFDAKVPVLVLQGDKDQLVSPQKLDAFVAASADPAKFTVKHYPGAHHGFDIPSLEKPVLYNGERFEFDPEAEIASHLAVTKFRSARVKAAGAPAECTIPQDN</sequence>
<name>A0A6I4SVK0_9SPHN</name>
<dbReference type="InterPro" id="IPR050261">
    <property type="entry name" value="FrsA_esterase"/>
</dbReference>
<dbReference type="OrthoDB" id="9787933at2"/>
<dbReference type="PANTHER" id="PTHR22946">
    <property type="entry name" value="DIENELACTONE HYDROLASE DOMAIN-CONTAINING PROTEIN-RELATED"/>
    <property type="match status" value="1"/>
</dbReference>
<keyword evidence="4" id="KW-1185">Reference proteome</keyword>
<feature type="signal peptide" evidence="1">
    <location>
        <begin position="1"/>
        <end position="20"/>
    </location>
</feature>
<dbReference type="InterPro" id="IPR002925">
    <property type="entry name" value="Dienelactn_hydro"/>
</dbReference>
<protein>
    <recommendedName>
        <fullName evidence="2">Dienelactone hydrolase domain-containing protein</fullName>
    </recommendedName>
</protein>
<dbReference type="RefSeq" id="WP_159792687.1">
    <property type="nucleotide sequence ID" value="NZ_WTYM01000030.1"/>
</dbReference>
<proteinExistence type="predicted"/>
<dbReference type="PANTHER" id="PTHR22946:SF0">
    <property type="entry name" value="DIENELACTONE HYDROLASE DOMAIN-CONTAINING PROTEIN"/>
    <property type="match status" value="1"/>
</dbReference>
<dbReference type="InterPro" id="IPR029058">
    <property type="entry name" value="AB_hydrolase_fold"/>
</dbReference>